<dbReference type="AlphaFoldDB" id="A0AAV7NSW9"/>
<comment type="caution">
    <text evidence="2">The sequence shown here is derived from an EMBL/GenBank/DDBJ whole genome shotgun (WGS) entry which is preliminary data.</text>
</comment>
<name>A0AAV7NSW9_PLEWA</name>
<dbReference type="Proteomes" id="UP001066276">
    <property type="component" value="Chromosome 8"/>
</dbReference>
<dbReference type="InterPro" id="IPR004244">
    <property type="entry name" value="Transposase_22"/>
</dbReference>
<evidence type="ECO:0000313" key="2">
    <source>
        <dbReference type="EMBL" id="KAJ1115925.1"/>
    </source>
</evidence>
<dbReference type="Gene3D" id="3.30.70.1820">
    <property type="entry name" value="L1 transposable element, RRM domain"/>
    <property type="match status" value="1"/>
</dbReference>
<reference evidence="2" key="1">
    <citation type="journal article" date="2022" name="bioRxiv">
        <title>Sequencing and chromosome-scale assembly of the giantPleurodeles waltlgenome.</title>
        <authorList>
            <person name="Brown T."/>
            <person name="Elewa A."/>
            <person name="Iarovenko S."/>
            <person name="Subramanian E."/>
            <person name="Araus A.J."/>
            <person name="Petzold A."/>
            <person name="Susuki M."/>
            <person name="Suzuki K.-i.T."/>
            <person name="Hayashi T."/>
            <person name="Toyoda A."/>
            <person name="Oliveira C."/>
            <person name="Osipova E."/>
            <person name="Leigh N.D."/>
            <person name="Simon A."/>
            <person name="Yun M.H."/>
        </authorList>
    </citation>
    <scope>NUCLEOTIDE SEQUENCE</scope>
    <source>
        <strain evidence="2">20211129_DDA</strain>
        <tissue evidence="2">Liver</tissue>
    </source>
</reference>
<evidence type="ECO:0000256" key="1">
    <source>
        <dbReference type="SAM" id="Coils"/>
    </source>
</evidence>
<dbReference type="PANTHER" id="PTHR11505">
    <property type="entry name" value="L1 TRANSPOSABLE ELEMENT-RELATED"/>
    <property type="match status" value="1"/>
</dbReference>
<evidence type="ECO:0000313" key="3">
    <source>
        <dbReference type="Proteomes" id="UP001066276"/>
    </source>
</evidence>
<gene>
    <name evidence="2" type="ORF">NDU88_004145</name>
</gene>
<keyword evidence="1" id="KW-0175">Coiled coil</keyword>
<accession>A0AAV7NSW9</accession>
<dbReference type="EMBL" id="JANPWB010000012">
    <property type="protein sequence ID" value="KAJ1115925.1"/>
    <property type="molecule type" value="Genomic_DNA"/>
</dbReference>
<protein>
    <submittedName>
        <fullName evidence="2">Uncharacterized protein</fullName>
    </submittedName>
</protein>
<keyword evidence="3" id="KW-1185">Reference proteome</keyword>
<feature type="coiled-coil region" evidence="1">
    <location>
        <begin position="5"/>
        <end position="67"/>
    </location>
</feature>
<sequence length="190" mass="22249">MTTLKDNLKSCIREVQKEVTEVDERVDDLERTIDAREQDQKMVWRCMVTLEEQHIELQLKQEDLENRSRRNNVRIRGMPRDEEGADIMTYTAALLNAVRGDPSWPLPLLDRAHRMVTVPGRTNAAPDILARVYDYTEKEAIIQATQQSTGLELEGHWIQIYQDLSITTLRRRKDFKAVIDKLRTLNVKYQ</sequence>
<organism evidence="2 3">
    <name type="scientific">Pleurodeles waltl</name>
    <name type="common">Iberian ribbed newt</name>
    <dbReference type="NCBI Taxonomy" id="8319"/>
    <lineage>
        <taxon>Eukaryota</taxon>
        <taxon>Metazoa</taxon>
        <taxon>Chordata</taxon>
        <taxon>Craniata</taxon>
        <taxon>Vertebrata</taxon>
        <taxon>Euteleostomi</taxon>
        <taxon>Amphibia</taxon>
        <taxon>Batrachia</taxon>
        <taxon>Caudata</taxon>
        <taxon>Salamandroidea</taxon>
        <taxon>Salamandridae</taxon>
        <taxon>Pleurodelinae</taxon>
        <taxon>Pleurodeles</taxon>
    </lineage>
</organism>
<proteinExistence type="predicted"/>